<keyword evidence="1" id="KW-0812">Transmembrane</keyword>
<sequence>MQMLSVKIQSKCIKILSIAIKQEKEFIHFSLFFLLFYIRTVSCLYHLRIFTLGFILYSEQKNVRIPLLLTEAFPEISEIESGCIICGI</sequence>
<feature type="transmembrane region" description="Helical" evidence="1">
    <location>
        <begin position="26"/>
        <end position="47"/>
    </location>
</feature>
<keyword evidence="3" id="KW-1185">Reference proteome</keyword>
<dbReference type="EMBL" id="FQZN01000011">
    <property type="protein sequence ID" value="SHI93639.1"/>
    <property type="molecule type" value="Genomic_DNA"/>
</dbReference>
<evidence type="ECO:0000313" key="3">
    <source>
        <dbReference type="Proteomes" id="UP000184192"/>
    </source>
</evidence>
<evidence type="ECO:0000256" key="1">
    <source>
        <dbReference type="SAM" id="Phobius"/>
    </source>
</evidence>
<keyword evidence="1" id="KW-0472">Membrane</keyword>
<gene>
    <name evidence="2" type="ORF">SAMN05444350_11167</name>
</gene>
<proteinExistence type="predicted"/>
<keyword evidence="1" id="KW-1133">Transmembrane helix</keyword>
<protein>
    <submittedName>
        <fullName evidence="2">Uncharacterized protein</fullName>
    </submittedName>
</protein>
<dbReference type="AlphaFoldDB" id="A0A1M6F7T0"/>
<accession>A0A1M6F7T0</accession>
<organism evidence="2 3">
    <name type="scientific">Bacteroides stercorirosoris</name>
    <dbReference type="NCBI Taxonomy" id="871324"/>
    <lineage>
        <taxon>Bacteria</taxon>
        <taxon>Pseudomonadati</taxon>
        <taxon>Bacteroidota</taxon>
        <taxon>Bacteroidia</taxon>
        <taxon>Bacteroidales</taxon>
        <taxon>Bacteroidaceae</taxon>
        <taxon>Bacteroides</taxon>
    </lineage>
</organism>
<reference evidence="3" key="1">
    <citation type="submission" date="2016-11" db="EMBL/GenBank/DDBJ databases">
        <authorList>
            <person name="Varghese N."/>
            <person name="Submissions S."/>
        </authorList>
    </citation>
    <scope>NUCLEOTIDE SEQUENCE [LARGE SCALE GENOMIC DNA]</scope>
    <source>
        <strain evidence="3">DSM 26884</strain>
    </source>
</reference>
<evidence type="ECO:0000313" key="2">
    <source>
        <dbReference type="EMBL" id="SHI93639.1"/>
    </source>
</evidence>
<dbReference type="Proteomes" id="UP000184192">
    <property type="component" value="Unassembled WGS sequence"/>
</dbReference>
<name>A0A1M6F7T0_9BACE</name>